<dbReference type="EMBL" id="JADIKJ010000018">
    <property type="protein sequence ID" value="MFK2901840.1"/>
    <property type="molecule type" value="Genomic_DNA"/>
</dbReference>
<accession>A0ABW8JNK2</accession>
<evidence type="ECO:0000256" key="2">
    <source>
        <dbReference type="ARBA" id="ARBA00007866"/>
    </source>
</evidence>
<dbReference type="InterPro" id="IPR036909">
    <property type="entry name" value="Cyt_c-like_dom_sf"/>
</dbReference>
<dbReference type="Gene3D" id="2.60.40.420">
    <property type="entry name" value="Cupredoxins - blue copper proteins"/>
    <property type="match status" value="1"/>
</dbReference>
<gene>
    <name evidence="22" type="primary">coxB</name>
    <name evidence="22" type="ORF">ISP15_15990</name>
</gene>
<evidence type="ECO:0000256" key="9">
    <source>
        <dbReference type="ARBA" id="ARBA00022982"/>
    </source>
</evidence>
<dbReference type="InterPro" id="IPR001505">
    <property type="entry name" value="Copper_CuA"/>
</dbReference>
<dbReference type="PANTHER" id="PTHR22888">
    <property type="entry name" value="CYTOCHROME C OXIDASE, SUBUNIT II"/>
    <property type="match status" value="1"/>
</dbReference>
<dbReference type="EC" id="7.1.1.9" evidence="18"/>
<dbReference type="InterPro" id="IPR008972">
    <property type="entry name" value="Cupredoxin"/>
</dbReference>
<evidence type="ECO:0000256" key="12">
    <source>
        <dbReference type="ARBA" id="ARBA00023008"/>
    </source>
</evidence>
<keyword evidence="6 17" id="KW-0812">Transmembrane</keyword>
<feature type="transmembrane region" description="Helical" evidence="19">
    <location>
        <begin position="21"/>
        <end position="42"/>
    </location>
</feature>
<keyword evidence="5 17" id="KW-0679">Respiratory chain</keyword>
<evidence type="ECO:0000256" key="4">
    <source>
        <dbReference type="ARBA" id="ARBA00022617"/>
    </source>
</evidence>
<dbReference type="InterPro" id="IPR014222">
    <property type="entry name" value="Cyt_c_oxidase_su2"/>
</dbReference>
<sequence length="317" mass="35116">MSIQPPEASNFAVPIDRMFDAMLLLCGAVAVGVFVAMIWLCIKYRRGSKANREGGARQNLAVELSWTLIPFVLFCGIFAWSIDLWTTLRSPPANALPIYIIAKQWMWKVQHANGRREIDTLHVPLGEPVRLIMTSQDVIHSFYVPDFRVKQDVVPGRYTALWFIATKLGEFPLFCSEFCGTGHAAMIGTVEVVSPADYRKWLQAKPTLAPAVVGRKLFEQFGCSGCHDPHSGIHAPDLHGLYGTQVRLADGSAVVADNRYLHDSIVLPSTQIVAGYAPIMPVYEGRIDEEDILSLMAYIKSLGPQPAAPKGDVHEQR</sequence>
<keyword evidence="12 18" id="KW-0186">Copper</keyword>
<evidence type="ECO:0000313" key="23">
    <source>
        <dbReference type="Proteomes" id="UP001620461"/>
    </source>
</evidence>
<proteinExistence type="inferred from homology"/>
<organism evidence="22 23">
    <name type="scientific">Dyella jejuensis</name>
    <dbReference type="NCBI Taxonomy" id="1432009"/>
    <lineage>
        <taxon>Bacteria</taxon>
        <taxon>Pseudomonadati</taxon>
        <taxon>Pseudomonadota</taxon>
        <taxon>Gammaproteobacteria</taxon>
        <taxon>Lysobacterales</taxon>
        <taxon>Rhodanobacteraceae</taxon>
        <taxon>Dyella</taxon>
    </lineage>
</organism>
<evidence type="ECO:0000256" key="8">
    <source>
        <dbReference type="ARBA" id="ARBA00022967"/>
    </source>
</evidence>
<evidence type="ECO:0000256" key="17">
    <source>
        <dbReference type="RuleBase" id="RU000456"/>
    </source>
</evidence>
<evidence type="ECO:0000256" key="7">
    <source>
        <dbReference type="ARBA" id="ARBA00022723"/>
    </source>
</evidence>
<evidence type="ECO:0000256" key="19">
    <source>
        <dbReference type="SAM" id="Phobius"/>
    </source>
</evidence>
<comment type="catalytic activity">
    <reaction evidence="15 18">
        <text>4 Fe(II)-[cytochrome c] + O2 + 8 H(+)(in) = 4 Fe(III)-[cytochrome c] + 2 H2O + 4 H(+)(out)</text>
        <dbReference type="Rhea" id="RHEA:11436"/>
        <dbReference type="Rhea" id="RHEA-COMP:10350"/>
        <dbReference type="Rhea" id="RHEA-COMP:14399"/>
        <dbReference type="ChEBI" id="CHEBI:15377"/>
        <dbReference type="ChEBI" id="CHEBI:15378"/>
        <dbReference type="ChEBI" id="CHEBI:15379"/>
        <dbReference type="ChEBI" id="CHEBI:29033"/>
        <dbReference type="ChEBI" id="CHEBI:29034"/>
        <dbReference type="EC" id="7.1.1.9"/>
    </reaction>
</comment>
<dbReference type="CDD" id="cd13915">
    <property type="entry name" value="CuRO_HCO_II_like_2"/>
    <property type="match status" value="1"/>
</dbReference>
<keyword evidence="13 19" id="KW-0472">Membrane</keyword>
<evidence type="ECO:0000256" key="3">
    <source>
        <dbReference type="ARBA" id="ARBA00022448"/>
    </source>
</evidence>
<dbReference type="InterPro" id="IPR009056">
    <property type="entry name" value="Cyt_c-like_dom"/>
</dbReference>
<dbReference type="NCBIfam" id="TIGR02866">
    <property type="entry name" value="CoxB"/>
    <property type="match status" value="1"/>
</dbReference>
<dbReference type="Pfam" id="PF02790">
    <property type="entry name" value="COX2_TM"/>
    <property type="match status" value="1"/>
</dbReference>
<evidence type="ECO:0000256" key="16">
    <source>
        <dbReference type="PROSITE-ProRule" id="PRU00433"/>
    </source>
</evidence>
<comment type="function">
    <text evidence="14 18">Subunits I and II form the functional core of the enzyme complex. Electrons originating in cytochrome c are transferred via heme a and Cu(A) to the binuclear center formed by heme a3 and Cu(B).</text>
</comment>
<comment type="similarity">
    <text evidence="2 17">Belongs to the cytochrome c oxidase subunit 2 family.</text>
</comment>
<dbReference type="Pfam" id="PF00116">
    <property type="entry name" value="COX2"/>
    <property type="match status" value="1"/>
</dbReference>
<dbReference type="InterPro" id="IPR036257">
    <property type="entry name" value="Cyt_c_oxidase_su2_TM_sf"/>
</dbReference>
<keyword evidence="23" id="KW-1185">Reference proteome</keyword>
<dbReference type="PROSITE" id="PS51007">
    <property type="entry name" value="CYTC"/>
    <property type="match status" value="1"/>
</dbReference>
<dbReference type="Gene3D" id="1.10.760.10">
    <property type="entry name" value="Cytochrome c-like domain"/>
    <property type="match status" value="1"/>
</dbReference>
<comment type="caution">
    <text evidence="22">The sequence shown here is derived from an EMBL/GenBank/DDBJ whole genome shotgun (WGS) entry which is preliminary data.</text>
</comment>
<evidence type="ECO:0000313" key="22">
    <source>
        <dbReference type="EMBL" id="MFK2901840.1"/>
    </source>
</evidence>
<feature type="domain" description="Cytochrome oxidase subunit II copper A binding" evidence="20">
    <location>
        <begin position="93"/>
        <end position="204"/>
    </location>
</feature>
<keyword evidence="8" id="KW-1278">Translocase</keyword>
<keyword evidence="7 16" id="KW-0479">Metal-binding</keyword>
<keyword evidence="11 16" id="KW-0408">Iron</keyword>
<keyword evidence="10 19" id="KW-1133">Transmembrane helix</keyword>
<dbReference type="RefSeq" id="WP_404548705.1">
    <property type="nucleotide sequence ID" value="NZ_JADIKJ010000018.1"/>
</dbReference>
<comment type="subcellular location">
    <subcellularLocation>
        <location evidence="17">Cell membrane</location>
        <topology evidence="17">Multi-pass membrane protein</topology>
    </subcellularLocation>
    <subcellularLocation>
        <location evidence="1">Membrane</location>
        <topology evidence="1">Multi-pass membrane protein</topology>
    </subcellularLocation>
</comment>
<evidence type="ECO:0000256" key="18">
    <source>
        <dbReference type="RuleBase" id="RU004024"/>
    </source>
</evidence>
<evidence type="ECO:0000259" key="20">
    <source>
        <dbReference type="PROSITE" id="PS50857"/>
    </source>
</evidence>
<dbReference type="PROSITE" id="PS50857">
    <property type="entry name" value="COX2_CUA"/>
    <property type="match status" value="1"/>
</dbReference>
<dbReference type="SUPFAM" id="SSF46626">
    <property type="entry name" value="Cytochrome c"/>
    <property type="match status" value="1"/>
</dbReference>
<evidence type="ECO:0000256" key="15">
    <source>
        <dbReference type="ARBA" id="ARBA00047816"/>
    </source>
</evidence>
<keyword evidence="9 17" id="KW-0249">Electron transport</keyword>
<evidence type="ECO:0000256" key="13">
    <source>
        <dbReference type="ARBA" id="ARBA00023136"/>
    </source>
</evidence>
<evidence type="ECO:0000256" key="5">
    <source>
        <dbReference type="ARBA" id="ARBA00022660"/>
    </source>
</evidence>
<reference evidence="22 23" key="1">
    <citation type="submission" date="2020-10" db="EMBL/GenBank/DDBJ databases">
        <title>Phylogeny of dyella-like bacteria.</title>
        <authorList>
            <person name="Fu J."/>
        </authorList>
    </citation>
    <scope>NUCLEOTIDE SEQUENCE [LARGE SCALE GENOMIC DNA]</scope>
    <source>
        <strain evidence="22 23">JP1</strain>
    </source>
</reference>
<dbReference type="InterPro" id="IPR002429">
    <property type="entry name" value="CcO_II-like_C"/>
</dbReference>
<evidence type="ECO:0000256" key="1">
    <source>
        <dbReference type="ARBA" id="ARBA00004141"/>
    </source>
</evidence>
<evidence type="ECO:0000256" key="10">
    <source>
        <dbReference type="ARBA" id="ARBA00022989"/>
    </source>
</evidence>
<dbReference type="Pfam" id="PF00034">
    <property type="entry name" value="Cytochrom_C"/>
    <property type="match status" value="1"/>
</dbReference>
<dbReference type="Gene3D" id="1.10.287.90">
    <property type="match status" value="1"/>
</dbReference>
<keyword evidence="4 16" id="KW-0349">Heme</keyword>
<evidence type="ECO:0000256" key="14">
    <source>
        <dbReference type="ARBA" id="ARBA00024688"/>
    </source>
</evidence>
<dbReference type="InterPro" id="IPR011759">
    <property type="entry name" value="Cyt_c_oxidase_su2_TM_dom"/>
</dbReference>
<feature type="domain" description="Cytochrome c" evidence="21">
    <location>
        <begin position="209"/>
        <end position="303"/>
    </location>
</feature>
<keyword evidence="3 17" id="KW-0813">Transport</keyword>
<dbReference type="PROSITE" id="PS00078">
    <property type="entry name" value="COX2"/>
    <property type="match status" value="1"/>
</dbReference>
<evidence type="ECO:0000259" key="21">
    <source>
        <dbReference type="PROSITE" id="PS51007"/>
    </source>
</evidence>
<feature type="transmembrane region" description="Helical" evidence="19">
    <location>
        <begin position="63"/>
        <end position="82"/>
    </location>
</feature>
<dbReference type="Proteomes" id="UP001620461">
    <property type="component" value="Unassembled WGS sequence"/>
</dbReference>
<evidence type="ECO:0000256" key="11">
    <source>
        <dbReference type="ARBA" id="ARBA00023004"/>
    </source>
</evidence>
<dbReference type="PANTHER" id="PTHR22888:SF9">
    <property type="entry name" value="CYTOCHROME C OXIDASE SUBUNIT 2"/>
    <property type="match status" value="1"/>
</dbReference>
<protein>
    <recommendedName>
        <fullName evidence="18">Cytochrome c oxidase subunit 2</fullName>
        <ecNumber evidence="18">7.1.1.9</ecNumber>
    </recommendedName>
</protein>
<evidence type="ECO:0000256" key="6">
    <source>
        <dbReference type="ARBA" id="ARBA00022692"/>
    </source>
</evidence>
<dbReference type="SUPFAM" id="SSF49503">
    <property type="entry name" value="Cupredoxins"/>
    <property type="match status" value="1"/>
</dbReference>
<dbReference type="InterPro" id="IPR045187">
    <property type="entry name" value="CcO_II"/>
</dbReference>
<comment type="cofactor">
    <cofactor evidence="18">
        <name>Cu cation</name>
        <dbReference type="ChEBI" id="CHEBI:23378"/>
    </cofactor>
    <text evidence="18">Binds a copper A center.</text>
</comment>
<name>A0ABW8JNK2_9GAMM</name>
<dbReference type="SUPFAM" id="SSF81464">
    <property type="entry name" value="Cytochrome c oxidase subunit II-like, transmembrane region"/>
    <property type="match status" value="1"/>
</dbReference>